<reference evidence="4 5" key="1">
    <citation type="journal article" date="2023" name="Insect Mol. Biol.">
        <title>Genome sequencing provides insights into the evolution of gene families encoding plant cell wall-degrading enzymes in longhorned beetles.</title>
        <authorList>
            <person name="Shin N.R."/>
            <person name="Okamura Y."/>
            <person name="Kirsch R."/>
            <person name="Pauchet Y."/>
        </authorList>
    </citation>
    <scope>NUCLEOTIDE SEQUENCE [LARGE SCALE GENOMIC DNA]</scope>
    <source>
        <strain evidence="4">EAD_L_NR</strain>
    </source>
</reference>
<evidence type="ECO:0000259" key="3">
    <source>
        <dbReference type="Pfam" id="PF13359"/>
    </source>
</evidence>
<dbReference type="Proteomes" id="UP001159042">
    <property type="component" value="Unassembled WGS sequence"/>
</dbReference>
<name>A0AAV8VMU5_9CUCU</name>
<dbReference type="AlphaFoldDB" id="A0AAV8VMU5"/>
<keyword evidence="5" id="KW-1185">Reference proteome</keyword>
<dbReference type="Pfam" id="PF13359">
    <property type="entry name" value="DDE_Tnp_4"/>
    <property type="match status" value="1"/>
</dbReference>
<sequence>MGKRLINNELEFPSDCPVEYGGENIPFYLVGDEAFPLRTNLVRHIQEDCYQKKRESSIIGLLSRARRVSENTFGIWVARWRIFRRPINTCLETTEHMIKATICLHNYLMEGRHELYCPTNFVDTEDINGNITSGLWRDEASPNNVFSLARMGSNNATLNAGKMRSHLTSYFMFDGAVQFQWNK</sequence>
<proteinExistence type="predicted"/>
<evidence type="ECO:0000256" key="1">
    <source>
        <dbReference type="ARBA" id="ARBA00001968"/>
    </source>
</evidence>
<comment type="caution">
    <text evidence="4">The sequence shown here is derived from an EMBL/GenBank/DDBJ whole genome shotgun (WGS) entry which is preliminary data.</text>
</comment>
<organism evidence="4 5">
    <name type="scientific">Exocentrus adspersus</name>
    <dbReference type="NCBI Taxonomy" id="1586481"/>
    <lineage>
        <taxon>Eukaryota</taxon>
        <taxon>Metazoa</taxon>
        <taxon>Ecdysozoa</taxon>
        <taxon>Arthropoda</taxon>
        <taxon>Hexapoda</taxon>
        <taxon>Insecta</taxon>
        <taxon>Pterygota</taxon>
        <taxon>Neoptera</taxon>
        <taxon>Endopterygota</taxon>
        <taxon>Coleoptera</taxon>
        <taxon>Polyphaga</taxon>
        <taxon>Cucujiformia</taxon>
        <taxon>Chrysomeloidea</taxon>
        <taxon>Cerambycidae</taxon>
        <taxon>Lamiinae</taxon>
        <taxon>Acanthocinini</taxon>
        <taxon>Exocentrus</taxon>
    </lineage>
</organism>
<evidence type="ECO:0000256" key="2">
    <source>
        <dbReference type="ARBA" id="ARBA00022723"/>
    </source>
</evidence>
<accession>A0AAV8VMU5</accession>
<dbReference type="GO" id="GO:0046872">
    <property type="term" value="F:metal ion binding"/>
    <property type="evidence" value="ECO:0007669"/>
    <property type="project" value="UniProtKB-KW"/>
</dbReference>
<evidence type="ECO:0000313" key="4">
    <source>
        <dbReference type="EMBL" id="KAJ8915370.1"/>
    </source>
</evidence>
<gene>
    <name evidence="4" type="ORF">NQ315_008257</name>
</gene>
<protein>
    <recommendedName>
        <fullName evidence="3">DDE Tnp4 domain-containing protein</fullName>
    </recommendedName>
</protein>
<dbReference type="EMBL" id="JANEYG010000054">
    <property type="protein sequence ID" value="KAJ8915370.1"/>
    <property type="molecule type" value="Genomic_DNA"/>
</dbReference>
<feature type="domain" description="DDE Tnp4" evidence="3">
    <location>
        <begin position="28"/>
        <end position="106"/>
    </location>
</feature>
<dbReference type="InterPro" id="IPR027806">
    <property type="entry name" value="HARBI1_dom"/>
</dbReference>
<evidence type="ECO:0000313" key="5">
    <source>
        <dbReference type="Proteomes" id="UP001159042"/>
    </source>
</evidence>
<comment type="cofactor">
    <cofactor evidence="1">
        <name>a divalent metal cation</name>
        <dbReference type="ChEBI" id="CHEBI:60240"/>
    </cofactor>
</comment>
<keyword evidence="2" id="KW-0479">Metal-binding</keyword>